<accession>A0A1H7AYB6</accession>
<dbReference type="Gene3D" id="3.40.630.30">
    <property type="match status" value="1"/>
</dbReference>
<dbReference type="InterPro" id="IPR000182">
    <property type="entry name" value="GNAT_dom"/>
</dbReference>
<dbReference type="STRING" id="856736.SAMN04488058_11524"/>
<dbReference type="InterPro" id="IPR016181">
    <property type="entry name" value="Acyl_CoA_acyltransferase"/>
</dbReference>
<dbReference type="AlphaFoldDB" id="A0A1H7AYB6"/>
<dbReference type="PROSITE" id="PS51186">
    <property type="entry name" value="GNAT"/>
    <property type="match status" value="1"/>
</dbReference>
<dbReference type="GO" id="GO:0016747">
    <property type="term" value="F:acyltransferase activity, transferring groups other than amino-acyl groups"/>
    <property type="evidence" value="ECO:0007669"/>
    <property type="project" value="InterPro"/>
</dbReference>
<dbReference type="InterPro" id="IPR050276">
    <property type="entry name" value="MshD_Acetyltransferase"/>
</dbReference>
<dbReference type="SUPFAM" id="SSF55729">
    <property type="entry name" value="Acyl-CoA N-acyltransferases (Nat)"/>
    <property type="match status" value="1"/>
</dbReference>
<gene>
    <name evidence="2" type="ORF">SAMN04488058_11524</name>
</gene>
<dbReference type="CDD" id="cd04301">
    <property type="entry name" value="NAT_SF"/>
    <property type="match status" value="1"/>
</dbReference>
<proteinExistence type="predicted"/>
<sequence>MTPEPSPAPLPRLATPADLNAVLALFDRSQRWLSEIGVPGQWGTEPFSDSVDAHTRFLSWIENGNFYVVDSDREPIGTLALSHTVPEYAREGCAERPGPALYLEALTTDPSLRGQGLGRSLLAWAEQESARQGAGWLRLDCWAGNARLRRYYRKAGFEEFGRCRLGNWEGALFERKIKAEA</sequence>
<dbReference type="EMBL" id="FNZA01000015">
    <property type="protein sequence ID" value="SEJ70589.1"/>
    <property type="molecule type" value="Genomic_DNA"/>
</dbReference>
<evidence type="ECO:0000259" key="1">
    <source>
        <dbReference type="PROSITE" id="PS51186"/>
    </source>
</evidence>
<keyword evidence="2" id="KW-0808">Transferase</keyword>
<dbReference type="OrthoDB" id="6382410at2"/>
<dbReference type="Proteomes" id="UP000199223">
    <property type="component" value="Unassembled WGS sequence"/>
</dbReference>
<feature type="domain" description="N-acetyltransferase" evidence="1">
    <location>
        <begin position="9"/>
        <end position="179"/>
    </location>
</feature>
<reference evidence="3" key="1">
    <citation type="submission" date="2016-10" db="EMBL/GenBank/DDBJ databases">
        <authorList>
            <person name="Varghese N."/>
            <person name="Submissions S."/>
        </authorList>
    </citation>
    <scope>NUCLEOTIDE SEQUENCE [LARGE SCALE GENOMIC DNA]</scope>
    <source>
        <strain evidence="3">CGMCC 1.10218</strain>
    </source>
</reference>
<keyword evidence="3" id="KW-1185">Reference proteome</keyword>
<dbReference type="PANTHER" id="PTHR43617">
    <property type="entry name" value="L-AMINO ACID N-ACETYLTRANSFERASE"/>
    <property type="match status" value="1"/>
</dbReference>
<evidence type="ECO:0000313" key="2">
    <source>
        <dbReference type="EMBL" id="SEJ70589.1"/>
    </source>
</evidence>
<name>A0A1H7AYB6_9DEIO</name>
<organism evidence="2 3">
    <name type="scientific">Deinococcus reticulitermitis</name>
    <dbReference type="NCBI Taxonomy" id="856736"/>
    <lineage>
        <taxon>Bacteria</taxon>
        <taxon>Thermotogati</taxon>
        <taxon>Deinococcota</taxon>
        <taxon>Deinococci</taxon>
        <taxon>Deinococcales</taxon>
        <taxon>Deinococcaceae</taxon>
        <taxon>Deinococcus</taxon>
    </lineage>
</organism>
<dbReference type="Pfam" id="PF00583">
    <property type="entry name" value="Acetyltransf_1"/>
    <property type="match status" value="1"/>
</dbReference>
<protein>
    <submittedName>
        <fullName evidence="2">Acetyltransferase (GNAT) family protein</fullName>
    </submittedName>
</protein>
<evidence type="ECO:0000313" key="3">
    <source>
        <dbReference type="Proteomes" id="UP000199223"/>
    </source>
</evidence>